<gene>
    <name evidence="1" type="ORF">DM05_5448</name>
</gene>
<evidence type="ECO:0000313" key="1">
    <source>
        <dbReference type="EMBL" id="PFG60728.1"/>
    </source>
</evidence>
<accession>A0A7Z1GMS7</accession>
<protein>
    <submittedName>
        <fullName evidence="1">Uncharacterized protein</fullName>
    </submittedName>
</protein>
<reference evidence="1 2" key="2">
    <citation type="submission" date="2017-10" db="EMBL/GenBank/DDBJ databases">
        <title>Bacterial endophytes that colonize and modify switchgrass growth.</title>
        <authorList>
            <person name="Debolt S."/>
        </authorList>
    </citation>
    <scope>NUCLEOTIDE SEQUENCE [LARGE SCALE GENOMIC DNA]</scope>
    <source>
        <strain evidence="1 2">A2-S9</strain>
    </source>
</reference>
<evidence type="ECO:0000313" key="2">
    <source>
        <dbReference type="Proteomes" id="UP000221580"/>
    </source>
</evidence>
<comment type="caution">
    <text evidence="1">The sequence shown here is derived from an EMBL/GenBank/DDBJ whole genome shotgun (WGS) entry which is preliminary data.</text>
</comment>
<organism evidence="1 2">
    <name type="scientific">Pseudomonas poae</name>
    <dbReference type="NCBI Taxonomy" id="200451"/>
    <lineage>
        <taxon>Bacteria</taxon>
        <taxon>Pseudomonadati</taxon>
        <taxon>Pseudomonadota</taxon>
        <taxon>Gammaproteobacteria</taxon>
        <taxon>Pseudomonadales</taxon>
        <taxon>Pseudomonadaceae</taxon>
        <taxon>Pseudomonas</taxon>
    </lineage>
</organism>
<reference evidence="1 2" key="1">
    <citation type="submission" date="2017-09" db="EMBL/GenBank/DDBJ databases">
        <authorList>
            <person name="DeBolt S."/>
            <person name="Huntemann M."/>
            <person name="Clum A."/>
            <person name="Pillay M."/>
            <person name="Palaniappan K."/>
            <person name="Varghese N."/>
            <person name="Mikhailova N."/>
            <person name="Stamatis D."/>
            <person name="Reddy T."/>
            <person name="Daum C."/>
            <person name="Shapiro N."/>
            <person name="Ivanova N."/>
            <person name="Kyrpides N."/>
            <person name="Woyke T."/>
        </authorList>
    </citation>
    <scope>NUCLEOTIDE SEQUENCE [LARGE SCALE GENOMIC DNA]</scope>
    <source>
        <strain evidence="1 2">A2-S9</strain>
    </source>
</reference>
<dbReference type="EMBL" id="PDJN01000003">
    <property type="protein sequence ID" value="PFG60728.1"/>
    <property type="molecule type" value="Genomic_DNA"/>
</dbReference>
<dbReference type="Proteomes" id="UP000221580">
    <property type="component" value="Unassembled WGS sequence"/>
</dbReference>
<proteinExistence type="predicted"/>
<sequence length="481" mass="53766">MASHDTPTPPGCHGCGGEMAKAKKVHANKRYCEKCYARLFKRRMCSSCGHFARLPIFDQSAHCSACERAGPCVRCAKVDFKIGLRTQYGPVCKPCRPYFNVPEPCEVCGRLSQRLARSKSTGLRRCPSCSGPAKGTCPSCRRHRVLISGEDGSTACEPCTVAISHPCDTCGKQMPAGRGRECEICEWLRVFHKRLAINVKGFSSDHITELFSQFGEWFLASVGAHKAALNINVHYRFFAVLDSNWSAAPSYEQLLQHFGAAGLRKAESPMRFLTETGVVTIDVQLRDEHTEHRRLAAILSEPSSRWPAQLLDEYVSVLKAKMEQGLTDLRSVRLAARAAVNLLENAQLKMGELPTQKSLQSFWRGSPGQVAAVAGFIGHLNRRHGLELKVKPDARWLSQARRQKAERELVAMLSETAEGDFEGRWIVRALAYFHDVTRASRKKLIFQPQYYRDVAGYSVTHEEKNLWVPSVSSYRRGEPPG</sequence>
<dbReference type="AlphaFoldDB" id="A0A7Z1GMS7"/>
<name>A0A7Z1GMS7_9PSED</name>